<name>A0A061I351_CRIGR</name>
<dbReference type="AlphaFoldDB" id="A0A061I351"/>
<protein>
    <submittedName>
        <fullName evidence="1">Uncharacterized protein</fullName>
    </submittedName>
</protein>
<reference evidence="2" key="1">
    <citation type="journal article" date="2013" name="Nat. Biotechnol.">
        <title>Chinese hamster genome sequenced from sorted chromosomes.</title>
        <authorList>
            <person name="Brinkrolf K."/>
            <person name="Rupp O."/>
            <person name="Laux H."/>
            <person name="Kollin F."/>
            <person name="Ernst W."/>
            <person name="Linke B."/>
            <person name="Kofler R."/>
            <person name="Romand S."/>
            <person name="Hesse F."/>
            <person name="Budach W.E."/>
            <person name="Galosy S."/>
            <person name="Muller D."/>
            <person name="Noll T."/>
            <person name="Wienberg J."/>
            <person name="Jostock T."/>
            <person name="Leonard M."/>
            <person name="Grillari J."/>
            <person name="Tauch A."/>
            <person name="Goesmann A."/>
            <person name="Helk B."/>
            <person name="Mott J.E."/>
            <person name="Puhler A."/>
            <person name="Borth N."/>
        </authorList>
    </citation>
    <scope>NUCLEOTIDE SEQUENCE [LARGE SCALE GENOMIC DNA]</scope>
    <source>
        <strain evidence="2">17A/GY</strain>
    </source>
</reference>
<proteinExistence type="predicted"/>
<evidence type="ECO:0000313" key="2">
    <source>
        <dbReference type="Proteomes" id="UP000030759"/>
    </source>
</evidence>
<accession>A0A061I351</accession>
<evidence type="ECO:0000313" key="1">
    <source>
        <dbReference type="EMBL" id="ERE73693.1"/>
    </source>
</evidence>
<dbReference type="EMBL" id="KE676933">
    <property type="protein sequence ID" value="ERE73693.1"/>
    <property type="molecule type" value="Genomic_DNA"/>
</dbReference>
<gene>
    <name evidence="1" type="ORF">H671_5g14022</name>
</gene>
<dbReference type="Proteomes" id="UP000030759">
    <property type="component" value="Unassembled WGS sequence"/>
</dbReference>
<sequence>MFCGTVRILWYKRVSLQQRYVVPCSMDLLTCCSMDLESRDKDIGALCVCLSFTARLLEACLHSLLSFLTSNFPSNPLLPDSLFSIERLSLRMYMDVCWVCVEGQKGTSDRVIEQWQADERIDEWISE</sequence>
<organism evidence="1 2">
    <name type="scientific">Cricetulus griseus</name>
    <name type="common">Chinese hamster</name>
    <name type="synonym">Cricetulus barabensis griseus</name>
    <dbReference type="NCBI Taxonomy" id="10029"/>
    <lineage>
        <taxon>Eukaryota</taxon>
        <taxon>Metazoa</taxon>
        <taxon>Chordata</taxon>
        <taxon>Craniata</taxon>
        <taxon>Vertebrata</taxon>
        <taxon>Euteleostomi</taxon>
        <taxon>Mammalia</taxon>
        <taxon>Eutheria</taxon>
        <taxon>Euarchontoglires</taxon>
        <taxon>Glires</taxon>
        <taxon>Rodentia</taxon>
        <taxon>Myomorpha</taxon>
        <taxon>Muroidea</taxon>
        <taxon>Cricetidae</taxon>
        <taxon>Cricetinae</taxon>
        <taxon>Cricetulus</taxon>
    </lineage>
</organism>